<accession>A0AAE3YSU1</accession>
<dbReference type="SUPFAM" id="SSF46689">
    <property type="entry name" value="Homeodomain-like"/>
    <property type="match status" value="1"/>
</dbReference>
<dbReference type="InterPro" id="IPR018060">
    <property type="entry name" value="HTH_AraC"/>
</dbReference>
<comment type="caution">
    <text evidence="5">The sequence shown here is derived from an EMBL/GenBank/DDBJ whole genome shotgun (WGS) entry which is preliminary data.</text>
</comment>
<reference evidence="5" key="1">
    <citation type="submission" date="2023-07" db="EMBL/GenBank/DDBJ databases">
        <title>Sequencing the genomes of 1000 actinobacteria strains.</title>
        <authorList>
            <person name="Klenk H.-P."/>
        </authorList>
    </citation>
    <scope>NUCLEOTIDE SEQUENCE</scope>
    <source>
        <strain evidence="5">DSM 44707</strain>
    </source>
</reference>
<evidence type="ECO:0000256" key="2">
    <source>
        <dbReference type="ARBA" id="ARBA00023125"/>
    </source>
</evidence>
<dbReference type="InterPro" id="IPR009057">
    <property type="entry name" value="Homeodomain-like_sf"/>
</dbReference>
<dbReference type="PROSITE" id="PS01124">
    <property type="entry name" value="HTH_ARAC_FAMILY_2"/>
    <property type="match status" value="1"/>
</dbReference>
<dbReference type="GO" id="GO:0003700">
    <property type="term" value="F:DNA-binding transcription factor activity"/>
    <property type="evidence" value="ECO:0007669"/>
    <property type="project" value="InterPro"/>
</dbReference>
<dbReference type="InterPro" id="IPR035418">
    <property type="entry name" value="AraC-bd_2"/>
</dbReference>
<dbReference type="PANTHER" id="PTHR46796:SF6">
    <property type="entry name" value="ARAC SUBFAMILY"/>
    <property type="match status" value="1"/>
</dbReference>
<evidence type="ECO:0000259" key="4">
    <source>
        <dbReference type="PROSITE" id="PS01124"/>
    </source>
</evidence>
<evidence type="ECO:0000256" key="3">
    <source>
        <dbReference type="ARBA" id="ARBA00023163"/>
    </source>
</evidence>
<dbReference type="Proteomes" id="UP001183643">
    <property type="component" value="Unassembled WGS sequence"/>
</dbReference>
<protein>
    <submittedName>
        <fullName evidence="5">AraC-like DNA-binding protein</fullName>
    </submittedName>
</protein>
<evidence type="ECO:0000256" key="1">
    <source>
        <dbReference type="ARBA" id="ARBA00023015"/>
    </source>
</evidence>
<dbReference type="Gene3D" id="1.10.10.60">
    <property type="entry name" value="Homeodomain-like"/>
    <property type="match status" value="1"/>
</dbReference>
<dbReference type="InterPro" id="IPR050204">
    <property type="entry name" value="AraC_XylS_family_regulators"/>
</dbReference>
<dbReference type="SMART" id="SM00342">
    <property type="entry name" value="HTH_ARAC"/>
    <property type="match status" value="1"/>
</dbReference>
<dbReference type="PANTHER" id="PTHR46796">
    <property type="entry name" value="HTH-TYPE TRANSCRIPTIONAL ACTIVATOR RHAS-RELATED"/>
    <property type="match status" value="1"/>
</dbReference>
<evidence type="ECO:0000313" key="5">
    <source>
        <dbReference type="EMBL" id="MDR7277206.1"/>
    </source>
</evidence>
<dbReference type="Pfam" id="PF12833">
    <property type="entry name" value="HTH_18"/>
    <property type="match status" value="1"/>
</dbReference>
<proteinExistence type="predicted"/>
<evidence type="ECO:0000313" key="6">
    <source>
        <dbReference type="Proteomes" id="UP001183643"/>
    </source>
</evidence>
<feature type="domain" description="HTH araC/xylS-type" evidence="4">
    <location>
        <begin position="215"/>
        <end position="317"/>
    </location>
</feature>
<dbReference type="AlphaFoldDB" id="A0AAE3YSU1"/>
<keyword evidence="2 5" id="KW-0238">DNA-binding</keyword>
<keyword evidence="6" id="KW-1185">Reference proteome</keyword>
<dbReference type="GO" id="GO:0043565">
    <property type="term" value="F:sequence-specific DNA binding"/>
    <property type="evidence" value="ECO:0007669"/>
    <property type="project" value="InterPro"/>
</dbReference>
<dbReference type="RefSeq" id="WP_310369405.1">
    <property type="nucleotide sequence ID" value="NZ_JAVDYB010000001.1"/>
</dbReference>
<name>A0AAE3YSU1_9ACTN</name>
<dbReference type="Pfam" id="PF14525">
    <property type="entry name" value="AraC_binding_2"/>
    <property type="match status" value="1"/>
</dbReference>
<sequence>MLTVFDSATIAPQDRLEAWREITAASLAPTAIDCPEPEAFSAHLRAVPLGGAQITSLAYTALAARRTPREIRRSDPEYYQVGLIRAGRQGVAQNDASALLGCGDLVIYDSSRPFEAVVSADSRAESVVLQFGKRMLPLPAKQVAGLCAVSLPGAEGIGRLLATFLASMADGRTRCTERDALRLETIAVDLTTAVLAHHLERDNPPLCSPTRTLYLRIVAFIEQNLHDPDLSPVTIALAHRISARYLHRIFQQHHPVSVAGHIRTRRLDQARRDLADPRLGHLTIAAIARRWGFPRPADFSRAFHRQTGVPPRDYRNSA</sequence>
<organism evidence="5 6">
    <name type="scientific">Catenuloplanes atrovinosus</name>
    <dbReference type="NCBI Taxonomy" id="137266"/>
    <lineage>
        <taxon>Bacteria</taxon>
        <taxon>Bacillati</taxon>
        <taxon>Actinomycetota</taxon>
        <taxon>Actinomycetes</taxon>
        <taxon>Micromonosporales</taxon>
        <taxon>Micromonosporaceae</taxon>
        <taxon>Catenuloplanes</taxon>
    </lineage>
</organism>
<dbReference type="EMBL" id="JAVDYB010000001">
    <property type="protein sequence ID" value="MDR7277206.1"/>
    <property type="molecule type" value="Genomic_DNA"/>
</dbReference>
<keyword evidence="1" id="KW-0805">Transcription regulation</keyword>
<gene>
    <name evidence="5" type="ORF">J2S41_003984</name>
</gene>
<keyword evidence="3" id="KW-0804">Transcription</keyword>